<keyword evidence="2" id="KW-1185">Reference proteome</keyword>
<proteinExistence type="predicted"/>
<dbReference type="GO" id="GO:1990281">
    <property type="term" value="C:efflux pump complex"/>
    <property type="evidence" value="ECO:0007669"/>
    <property type="project" value="TreeGrafter"/>
</dbReference>
<sequence>MKKIVTILIVIALVAAGAMLVKKKRDQLAKEPPPQALAVVVEAARLQPGPVTLTRRTTADVAALHETVIASRLSAYVIALPLSEGSKFKRGNVLAKLDMSQSDDGQTSSLATDLAAAESSFRAEHERLERTRKLYQIQGVSLEQLQSAEASLAAVRARLALARENLRGATVTAPFDGVVSQRFAQAGDLATPGKPLLKIIDTSSGNRLLVTLPEGLPALTLRAANQELALQPWPEATPQGLRRYEARAASGFVPGTRVDARVVVFQSPQATLLPRSCLFNSDGRNATVLRLDEQNKKVESLAIALSAEGEEGAATLDTRLEKRDVVCASADILTRLAAGTPFQVRAR</sequence>
<reference evidence="2" key="1">
    <citation type="submission" date="2020-03" db="EMBL/GenBank/DDBJ databases">
        <title>Complete genome sequence of sulfur-oxidizing bacterium skT11.</title>
        <authorList>
            <person name="Kanda M."/>
            <person name="Kojima H."/>
            <person name="Fukui M."/>
        </authorList>
    </citation>
    <scope>NUCLEOTIDE SEQUENCE [LARGE SCALE GENOMIC DNA]</scope>
    <source>
        <strain evidence="2">skT11</strain>
    </source>
</reference>
<gene>
    <name evidence="1" type="ORF">SKTS_13830</name>
</gene>
<dbReference type="Gene3D" id="1.10.287.470">
    <property type="entry name" value="Helix hairpin bin"/>
    <property type="match status" value="1"/>
</dbReference>
<organism evidence="1 2">
    <name type="scientific">Sulfurimicrobium lacus</name>
    <dbReference type="NCBI Taxonomy" id="2715678"/>
    <lineage>
        <taxon>Bacteria</taxon>
        <taxon>Pseudomonadati</taxon>
        <taxon>Pseudomonadota</taxon>
        <taxon>Betaproteobacteria</taxon>
        <taxon>Nitrosomonadales</taxon>
        <taxon>Sulfuricellaceae</taxon>
        <taxon>Sulfurimicrobium</taxon>
    </lineage>
</organism>
<dbReference type="RefSeq" id="WP_173062307.1">
    <property type="nucleotide sequence ID" value="NZ_AP022853.1"/>
</dbReference>
<protein>
    <submittedName>
        <fullName evidence="1">Hemolysin D</fullName>
    </submittedName>
</protein>
<dbReference type="EMBL" id="AP022853">
    <property type="protein sequence ID" value="BCB26497.1"/>
    <property type="molecule type" value="Genomic_DNA"/>
</dbReference>
<dbReference type="AlphaFoldDB" id="A0A6F8VBK7"/>
<dbReference type="PANTHER" id="PTHR30469">
    <property type="entry name" value="MULTIDRUG RESISTANCE PROTEIN MDTA"/>
    <property type="match status" value="1"/>
</dbReference>
<accession>A0A6F8VBK7</accession>
<evidence type="ECO:0000313" key="2">
    <source>
        <dbReference type="Proteomes" id="UP000502260"/>
    </source>
</evidence>
<dbReference type="KEGG" id="slac:SKTS_13830"/>
<evidence type="ECO:0000313" key="1">
    <source>
        <dbReference type="EMBL" id="BCB26497.1"/>
    </source>
</evidence>
<dbReference type="SUPFAM" id="SSF111369">
    <property type="entry name" value="HlyD-like secretion proteins"/>
    <property type="match status" value="1"/>
</dbReference>
<dbReference type="GO" id="GO:0015562">
    <property type="term" value="F:efflux transmembrane transporter activity"/>
    <property type="evidence" value="ECO:0007669"/>
    <property type="project" value="TreeGrafter"/>
</dbReference>
<dbReference type="PANTHER" id="PTHR30469:SF15">
    <property type="entry name" value="HLYD FAMILY OF SECRETION PROTEINS"/>
    <property type="match status" value="1"/>
</dbReference>
<dbReference type="Proteomes" id="UP000502260">
    <property type="component" value="Chromosome"/>
</dbReference>
<dbReference type="Gene3D" id="2.40.50.100">
    <property type="match status" value="1"/>
</dbReference>
<name>A0A6F8VBK7_9PROT</name>